<reference evidence="2 3" key="1">
    <citation type="submission" date="2019-02" db="EMBL/GenBank/DDBJ databases">
        <title>Deep-cultivation of Planctomycetes and their phenomic and genomic characterization uncovers novel biology.</title>
        <authorList>
            <person name="Wiegand S."/>
            <person name="Jogler M."/>
            <person name="Boedeker C."/>
            <person name="Pinto D."/>
            <person name="Vollmers J."/>
            <person name="Rivas-Marin E."/>
            <person name="Kohn T."/>
            <person name="Peeters S.H."/>
            <person name="Heuer A."/>
            <person name="Rast P."/>
            <person name="Oberbeckmann S."/>
            <person name="Bunk B."/>
            <person name="Jeske O."/>
            <person name="Meyerdierks A."/>
            <person name="Storesund J.E."/>
            <person name="Kallscheuer N."/>
            <person name="Luecker S."/>
            <person name="Lage O.M."/>
            <person name="Pohl T."/>
            <person name="Merkel B.J."/>
            <person name="Hornburger P."/>
            <person name="Mueller R.-W."/>
            <person name="Bruemmer F."/>
            <person name="Labrenz M."/>
            <person name="Spormann A.M."/>
            <person name="Op den Camp H."/>
            <person name="Overmann J."/>
            <person name="Amann R."/>
            <person name="Jetten M.S.M."/>
            <person name="Mascher T."/>
            <person name="Medema M.H."/>
            <person name="Devos D.P."/>
            <person name="Kaster A.-K."/>
            <person name="Ovreas L."/>
            <person name="Rohde M."/>
            <person name="Galperin M.Y."/>
            <person name="Jogler C."/>
        </authorList>
    </citation>
    <scope>NUCLEOTIDE SEQUENCE [LARGE SCALE GENOMIC DNA]</scope>
    <source>
        <strain evidence="2 3">Mal4</strain>
    </source>
</reference>
<dbReference type="OrthoDB" id="278853at2"/>
<dbReference type="EMBL" id="CP036275">
    <property type="protein sequence ID" value="QDU38458.1"/>
    <property type="molecule type" value="Genomic_DNA"/>
</dbReference>
<evidence type="ECO:0000313" key="3">
    <source>
        <dbReference type="Proteomes" id="UP000320496"/>
    </source>
</evidence>
<keyword evidence="1" id="KW-0812">Transmembrane</keyword>
<dbReference type="RefSeq" id="WP_145369737.1">
    <property type="nucleotide sequence ID" value="NZ_CP036275.1"/>
</dbReference>
<keyword evidence="3" id="KW-1185">Reference proteome</keyword>
<accession>A0A517Z7K4</accession>
<organism evidence="2 3">
    <name type="scientific">Maioricimonas rarisocia</name>
    <dbReference type="NCBI Taxonomy" id="2528026"/>
    <lineage>
        <taxon>Bacteria</taxon>
        <taxon>Pseudomonadati</taxon>
        <taxon>Planctomycetota</taxon>
        <taxon>Planctomycetia</taxon>
        <taxon>Planctomycetales</taxon>
        <taxon>Planctomycetaceae</taxon>
        <taxon>Maioricimonas</taxon>
    </lineage>
</organism>
<evidence type="ECO:0000313" key="2">
    <source>
        <dbReference type="EMBL" id="QDU38458.1"/>
    </source>
</evidence>
<proteinExistence type="predicted"/>
<evidence type="ECO:0000256" key="1">
    <source>
        <dbReference type="SAM" id="Phobius"/>
    </source>
</evidence>
<name>A0A517Z7K4_9PLAN</name>
<keyword evidence="1" id="KW-0472">Membrane</keyword>
<dbReference type="Proteomes" id="UP000320496">
    <property type="component" value="Chromosome"/>
</dbReference>
<feature type="transmembrane region" description="Helical" evidence="1">
    <location>
        <begin position="6"/>
        <end position="24"/>
    </location>
</feature>
<dbReference type="KEGG" id="mri:Mal4_27850"/>
<dbReference type="AlphaFoldDB" id="A0A517Z7K4"/>
<protein>
    <submittedName>
        <fullName evidence="2">Uncharacterized protein</fullName>
    </submittedName>
</protein>
<gene>
    <name evidence="2" type="ORF">Mal4_27850</name>
</gene>
<sequence>MDGTIDVRMVLSGISFAVTSYFWLVQARKERPRLEFYQLSHFRLTNRRHPEQDHMRRLCFQQLETGGVLAVNHSTRQNSIVLFECWLLTPAGEFRGDWGFGGDDRPPWNIGPETTIALSPACFFDVPADLELPENPIVQVDFITASGKTFSHHFTQEAPRLGSAEEPLQRAA</sequence>
<keyword evidence="1" id="KW-1133">Transmembrane helix</keyword>